<evidence type="ECO:0000256" key="3">
    <source>
        <dbReference type="ARBA" id="ARBA00022692"/>
    </source>
</evidence>
<feature type="transmembrane region" description="Helical" evidence="6">
    <location>
        <begin position="26"/>
        <end position="45"/>
    </location>
</feature>
<dbReference type="Proteomes" id="UP001596505">
    <property type="component" value="Unassembled WGS sequence"/>
</dbReference>
<reference evidence="8" key="1">
    <citation type="journal article" date="2019" name="Int. J. Syst. Evol. Microbiol.">
        <title>The Global Catalogue of Microorganisms (GCM) 10K type strain sequencing project: providing services to taxonomists for standard genome sequencing and annotation.</title>
        <authorList>
            <consortium name="The Broad Institute Genomics Platform"/>
            <consortium name="The Broad Institute Genome Sequencing Center for Infectious Disease"/>
            <person name="Wu L."/>
            <person name="Ma J."/>
        </authorList>
    </citation>
    <scope>NUCLEOTIDE SEQUENCE [LARGE SCALE GENOMIC DNA]</scope>
    <source>
        <strain evidence="8">CGMCC 1.16305</strain>
    </source>
</reference>
<comment type="subcellular location">
    <subcellularLocation>
        <location evidence="1">Cell membrane</location>
        <topology evidence="1">Multi-pass membrane protein</topology>
    </subcellularLocation>
</comment>
<comment type="caution">
    <text evidence="7">The sequence shown here is derived from an EMBL/GenBank/DDBJ whole genome shotgun (WGS) entry which is preliminary data.</text>
</comment>
<dbReference type="EMBL" id="JBHTCO010000020">
    <property type="protein sequence ID" value="MFC7394357.1"/>
    <property type="molecule type" value="Genomic_DNA"/>
</dbReference>
<evidence type="ECO:0000256" key="6">
    <source>
        <dbReference type="SAM" id="Phobius"/>
    </source>
</evidence>
<evidence type="ECO:0000256" key="1">
    <source>
        <dbReference type="ARBA" id="ARBA00004651"/>
    </source>
</evidence>
<organism evidence="7 8">
    <name type="scientific">Scopulibacillus cellulosilyticus</name>
    <dbReference type="NCBI Taxonomy" id="2665665"/>
    <lineage>
        <taxon>Bacteria</taxon>
        <taxon>Bacillati</taxon>
        <taxon>Bacillota</taxon>
        <taxon>Bacilli</taxon>
        <taxon>Bacillales</taxon>
        <taxon>Sporolactobacillaceae</taxon>
        <taxon>Scopulibacillus</taxon>
    </lineage>
</organism>
<dbReference type="RefSeq" id="WP_380967633.1">
    <property type="nucleotide sequence ID" value="NZ_JBHTCO010000020.1"/>
</dbReference>
<gene>
    <name evidence="7" type="ORF">ACFQRG_15475</name>
</gene>
<sequence>MDIFSILRQLGDGFFKLRVYDLSAQMAYYFLMSIFPFLLVIYSLIPYLPFRGDYILELIKPFAPKGTYSLIENTLTYTLIHQKGNLLSFSLVFTLWLSSMGFQCIKRILNDAYEIETKKNIFKQVLEGLLLTIGFMIAILFSVVVPAIEGVMRYYLQDVVSIEWFQNLWLFIQWGIGSLFIIVFFIGLYYFAPNIKLKIMNVMPGAIFATIGWQMVSLGFASYVRHNNYSAFYGQLGGIVVLMFWFYLSAMIIIIGGLLNTIVHPVHLKR</sequence>
<keyword evidence="8" id="KW-1185">Reference proteome</keyword>
<feature type="transmembrane region" description="Helical" evidence="6">
    <location>
        <begin position="203"/>
        <end position="224"/>
    </location>
</feature>
<dbReference type="NCBIfam" id="TIGR00765">
    <property type="entry name" value="yihY_not_rbn"/>
    <property type="match status" value="1"/>
</dbReference>
<evidence type="ECO:0000313" key="8">
    <source>
        <dbReference type="Proteomes" id="UP001596505"/>
    </source>
</evidence>
<dbReference type="Pfam" id="PF03631">
    <property type="entry name" value="Virul_fac_BrkB"/>
    <property type="match status" value="1"/>
</dbReference>
<proteinExistence type="predicted"/>
<evidence type="ECO:0000256" key="4">
    <source>
        <dbReference type="ARBA" id="ARBA00022989"/>
    </source>
</evidence>
<evidence type="ECO:0000256" key="5">
    <source>
        <dbReference type="ARBA" id="ARBA00023136"/>
    </source>
</evidence>
<accession>A0ABW2Q043</accession>
<evidence type="ECO:0000313" key="7">
    <source>
        <dbReference type="EMBL" id="MFC7394357.1"/>
    </source>
</evidence>
<dbReference type="InterPro" id="IPR017039">
    <property type="entry name" value="Virul_fac_BrkB"/>
</dbReference>
<keyword evidence="5 6" id="KW-0472">Membrane</keyword>
<feature type="transmembrane region" description="Helical" evidence="6">
    <location>
        <begin position="125"/>
        <end position="148"/>
    </location>
</feature>
<feature type="transmembrane region" description="Helical" evidence="6">
    <location>
        <begin position="236"/>
        <end position="263"/>
    </location>
</feature>
<keyword evidence="4 6" id="KW-1133">Transmembrane helix</keyword>
<name>A0ABW2Q043_9BACL</name>
<dbReference type="PANTHER" id="PTHR30213:SF0">
    <property type="entry name" value="UPF0761 MEMBRANE PROTEIN YIHY"/>
    <property type="match status" value="1"/>
</dbReference>
<evidence type="ECO:0000256" key="2">
    <source>
        <dbReference type="ARBA" id="ARBA00022475"/>
    </source>
</evidence>
<feature type="transmembrane region" description="Helical" evidence="6">
    <location>
        <begin position="168"/>
        <end position="191"/>
    </location>
</feature>
<dbReference type="PIRSF" id="PIRSF035875">
    <property type="entry name" value="RNase_BN"/>
    <property type="match status" value="1"/>
</dbReference>
<dbReference type="PANTHER" id="PTHR30213">
    <property type="entry name" value="INNER MEMBRANE PROTEIN YHJD"/>
    <property type="match status" value="1"/>
</dbReference>
<protein>
    <submittedName>
        <fullName evidence="7">YihY/virulence factor BrkB family protein</fullName>
    </submittedName>
</protein>
<keyword evidence="3 6" id="KW-0812">Transmembrane</keyword>
<keyword evidence="2" id="KW-1003">Cell membrane</keyword>
<feature type="transmembrane region" description="Helical" evidence="6">
    <location>
        <begin position="86"/>
        <end position="105"/>
    </location>
</feature>